<protein>
    <submittedName>
        <fullName evidence="2">Uncharacterized protein</fullName>
    </submittedName>
</protein>
<name>A0A4V2FQQ3_PSEST</name>
<organism evidence="2 3">
    <name type="scientific">Pseudonocardia sediminis</name>
    <dbReference type="NCBI Taxonomy" id="1397368"/>
    <lineage>
        <taxon>Bacteria</taxon>
        <taxon>Bacillati</taxon>
        <taxon>Actinomycetota</taxon>
        <taxon>Actinomycetes</taxon>
        <taxon>Pseudonocardiales</taxon>
        <taxon>Pseudonocardiaceae</taxon>
        <taxon>Pseudonocardia</taxon>
    </lineage>
</organism>
<dbReference type="RefSeq" id="WP_130289964.1">
    <property type="nucleotide sequence ID" value="NZ_SHKL01000001.1"/>
</dbReference>
<reference evidence="2 3" key="1">
    <citation type="submission" date="2019-02" db="EMBL/GenBank/DDBJ databases">
        <title>Sequencing the genomes of 1000 actinobacteria strains.</title>
        <authorList>
            <person name="Klenk H.-P."/>
        </authorList>
    </citation>
    <scope>NUCLEOTIDE SEQUENCE [LARGE SCALE GENOMIC DNA]</scope>
    <source>
        <strain evidence="2 3">DSM 45779</strain>
    </source>
</reference>
<dbReference type="AlphaFoldDB" id="A0A4V2FQQ3"/>
<evidence type="ECO:0000313" key="2">
    <source>
        <dbReference type="EMBL" id="RZT85520.1"/>
    </source>
</evidence>
<comment type="caution">
    <text evidence="2">The sequence shown here is derived from an EMBL/GenBank/DDBJ whole genome shotgun (WGS) entry which is preliminary data.</text>
</comment>
<sequence>MTTSTPPAGGPVPRPGDPRAGAPRPGDPRPAPERPVSSLRAGVDEAMAGLDGLSERPVGEHVAAFERVHTALGEALTAGSERA</sequence>
<dbReference type="EMBL" id="SHKL01000001">
    <property type="protein sequence ID" value="RZT85520.1"/>
    <property type="molecule type" value="Genomic_DNA"/>
</dbReference>
<gene>
    <name evidence="2" type="ORF">EV383_2390</name>
</gene>
<feature type="region of interest" description="Disordered" evidence="1">
    <location>
        <begin position="1"/>
        <end position="39"/>
    </location>
</feature>
<dbReference type="OrthoDB" id="3579419at2"/>
<keyword evidence="3" id="KW-1185">Reference proteome</keyword>
<dbReference type="Proteomes" id="UP000291591">
    <property type="component" value="Unassembled WGS sequence"/>
</dbReference>
<proteinExistence type="predicted"/>
<accession>A0A4V2FQQ3</accession>
<evidence type="ECO:0000256" key="1">
    <source>
        <dbReference type="SAM" id="MobiDB-lite"/>
    </source>
</evidence>
<evidence type="ECO:0000313" key="3">
    <source>
        <dbReference type="Proteomes" id="UP000291591"/>
    </source>
</evidence>